<dbReference type="EMBL" id="KV417285">
    <property type="protein sequence ID" value="KZO96273.1"/>
    <property type="molecule type" value="Genomic_DNA"/>
</dbReference>
<reference evidence="2 3" key="1">
    <citation type="journal article" date="2016" name="Mol. Biol. Evol.">
        <title>Comparative Genomics of Early-Diverging Mushroom-Forming Fungi Provides Insights into the Origins of Lignocellulose Decay Capabilities.</title>
        <authorList>
            <person name="Nagy L.G."/>
            <person name="Riley R."/>
            <person name="Tritt A."/>
            <person name="Adam C."/>
            <person name="Daum C."/>
            <person name="Floudas D."/>
            <person name="Sun H."/>
            <person name="Yadav J.S."/>
            <person name="Pangilinan J."/>
            <person name="Larsson K.H."/>
            <person name="Matsuura K."/>
            <person name="Barry K."/>
            <person name="Labutti K."/>
            <person name="Kuo R."/>
            <person name="Ohm R.A."/>
            <person name="Bhattacharya S.S."/>
            <person name="Shirouzu T."/>
            <person name="Yoshinaga Y."/>
            <person name="Martin F.M."/>
            <person name="Grigoriev I.V."/>
            <person name="Hibbett D.S."/>
        </authorList>
    </citation>
    <scope>NUCLEOTIDE SEQUENCE [LARGE SCALE GENOMIC DNA]</scope>
    <source>
        <strain evidence="2 3">TUFC12733</strain>
    </source>
</reference>
<name>A0A167M2L3_CALVF</name>
<feature type="signal peptide" evidence="1">
    <location>
        <begin position="1"/>
        <end position="20"/>
    </location>
</feature>
<keyword evidence="3" id="KW-1185">Reference proteome</keyword>
<organism evidence="2 3">
    <name type="scientific">Calocera viscosa (strain TUFC12733)</name>
    <dbReference type="NCBI Taxonomy" id="1330018"/>
    <lineage>
        <taxon>Eukaryota</taxon>
        <taxon>Fungi</taxon>
        <taxon>Dikarya</taxon>
        <taxon>Basidiomycota</taxon>
        <taxon>Agaricomycotina</taxon>
        <taxon>Dacrymycetes</taxon>
        <taxon>Dacrymycetales</taxon>
        <taxon>Dacrymycetaceae</taxon>
        <taxon>Calocera</taxon>
    </lineage>
</organism>
<proteinExistence type="predicted"/>
<sequence length="256" mass="26820">MESFKRALLIAGLTATSVLAQCSTPEFFGSSEILAIGQRAFSVVNGGNGGCSGGGQSGNVWLIRSGDSSFQAVEMGYFDATNGTNPNNTINAPSVSSPGYGYRIVIASDPSSAPIASSPTFSLVTNDWYSQSYNHVALVFPSPQSDSTTWTSSGDQLIAYQAFEDLGLSGFTVLLYNAEDATQSPATVTSGVPIPSVDETTDEYYFTIQDTLPTGSNYQLVLVPSADETDQVLSMSGLIQIQGGSGGPNSLYVLLH</sequence>
<protein>
    <recommendedName>
        <fullName evidence="4">DUF4397 domain-containing protein</fullName>
    </recommendedName>
</protein>
<evidence type="ECO:0000313" key="2">
    <source>
        <dbReference type="EMBL" id="KZO96273.1"/>
    </source>
</evidence>
<dbReference type="Proteomes" id="UP000076738">
    <property type="component" value="Unassembled WGS sequence"/>
</dbReference>
<dbReference type="OrthoDB" id="3360997at2759"/>
<evidence type="ECO:0008006" key="4">
    <source>
        <dbReference type="Google" id="ProtNLM"/>
    </source>
</evidence>
<evidence type="ECO:0000313" key="3">
    <source>
        <dbReference type="Proteomes" id="UP000076738"/>
    </source>
</evidence>
<dbReference type="AlphaFoldDB" id="A0A167M2L3"/>
<gene>
    <name evidence="2" type="ORF">CALVIDRAFT_140383</name>
</gene>
<keyword evidence="1" id="KW-0732">Signal</keyword>
<accession>A0A167M2L3</accession>
<evidence type="ECO:0000256" key="1">
    <source>
        <dbReference type="SAM" id="SignalP"/>
    </source>
</evidence>
<feature type="chain" id="PRO_5007890149" description="DUF4397 domain-containing protein" evidence="1">
    <location>
        <begin position="21"/>
        <end position="256"/>
    </location>
</feature>